<gene>
    <name evidence="1" type="ORF">OSTLU_32491</name>
</gene>
<reference evidence="1 2" key="1">
    <citation type="journal article" date="2007" name="Proc. Natl. Acad. Sci. U.S.A.">
        <title>The tiny eukaryote Ostreococcus provides genomic insights into the paradox of plankton speciation.</title>
        <authorList>
            <person name="Palenik B."/>
            <person name="Grimwood J."/>
            <person name="Aerts A."/>
            <person name="Rouze P."/>
            <person name="Salamov A."/>
            <person name="Putnam N."/>
            <person name="Dupont C."/>
            <person name="Jorgensen R."/>
            <person name="Derelle E."/>
            <person name="Rombauts S."/>
            <person name="Zhou K."/>
            <person name="Otillar R."/>
            <person name="Merchant S.S."/>
            <person name="Podell S."/>
            <person name="Gaasterland T."/>
            <person name="Napoli C."/>
            <person name="Gendler K."/>
            <person name="Manuell A."/>
            <person name="Tai V."/>
            <person name="Vallon O."/>
            <person name="Piganeau G."/>
            <person name="Jancek S."/>
            <person name="Heijde M."/>
            <person name="Jabbari K."/>
            <person name="Bowler C."/>
            <person name="Lohr M."/>
            <person name="Robbens S."/>
            <person name="Werner G."/>
            <person name="Dubchak I."/>
            <person name="Pazour G.J."/>
            <person name="Ren Q."/>
            <person name="Paulsen I."/>
            <person name="Delwiche C."/>
            <person name="Schmutz J."/>
            <person name="Rokhsar D."/>
            <person name="Van de Peer Y."/>
            <person name="Moreau H."/>
            <person name="Grigoriev I.V."/>
        </authorList>
    </citation>
    <scope>NUCLEOTIDE SEQUENCE [LARGE SCALE GENOMIC DNA]</scope>
    <source>
        <strain evidence="1 2">CCE9901</strain>
    </source>
</reference>
<evidence type="ECO:0000313" key="2">
    <source>
        <dbReference type="Proteomes" id="UP000001568"/>
    </source>
</evidence>
<dbReference type="Proteomes" id="UP000001568">
    <property type="component" value="Chromosome 7"/>
</dbReference>
<dbReference type="GeneID" id="5002676"/>
<organism evidence="1 2">
    <name type="scientific">Ostreococcus lucimarinus (strain CCE9901)</name>
    <dbReference type="NCBI Taxonomy" id="436017"/>
    <lineage>
        <taxon>Eukaryota</taxon>
        <taxon>Viridiplantae</taxon>
        <taxon>Chlorophyta</taxon>
        <taxon>Mamiellophyceae</taxon>
        <taxon>Mamiellales</taxon>
        <taxon>Bathycoccaceae</taxon>
        <taxon>Ostreococcus</taxon>
    </lineage>
</organism>
<dbReference type="KEGG" id="olu:OSTLU_32491"/>
<proteinExistence type="predicted"/>
<evidence type="ECO:0000313" key="1">
    <source>
        <dbReference type="EMBL" id="ABO97143.1"/>
    </source>
</evidence>
<dbReference type="AlphaFoldDB" id="A4RZS7"/>
<accession>A4RZS7</accession>
<keyword evidence="2" id="KW-1185">Reference proteome</keyword>
<name>A4RZS7_OSTLU</name>
<dbReference type="EMBL" id="CP000587">
    <property type="protein sequence ID" value="ABO97143.1"/>
    <property type="molecule type" value="Genomic_DNA"/>
</dbReference>
<protein>
    <submittedName>
        <fullName evidence="1">Uncharacterized protein</fullName>
    </submittedName>
</protein>
<dbReference type="OMA" id="SSGVEWW"/>
<sequence length="334" mass="36457">MPRDDDDDDAFCVVLDARGRVHGAAIDGDEGAYFATRARDAFARTAAHRARLADSCRKIDALGTLWLGARDAPRCALERFVKSVYDAHARGVTRDDARSGVEFWARTRATAAHWDKDERAREIAGVCVTPHVSTVTYVEVEESARVAPTVVFEGLTARGRPDAEARDEAGARCERAAVMIPKAGAHFKFDGRFLHGVFDEFASGDVDASAARVTLLANIWFDHVPVGVERLDESLAATLGDDESCVANEAATEMTTRTIASSEFATTPMKDVAFGPSGGEYELVGAEFPFDELRESAKGEEGEERVHLFFITNEAGVRIKLRDDDEPASKRVKM</sequence>
<dbReference type="RefSeq" id="XP_001418850.1">
    <property type="nucleotide sequence ID" value="XM_001418813.1"/>
</dbReference>
<dbReference type="HOGENOM" id="CLU_832586_0_0_1"/>
<dbReference type="OrthoDB" id="69177at2759"/>
<dbReference type="Gramene" id="ABO97143">
    <property type="protein sequence ID" value="ABO97143"/>
    <property type="gene ID" value="OSTLU_32491"/>
</dbReference>